<evidence type="ECO:0000256" key="5">
    <source>
        <dbReference type="ARBA" id="ARBA00022840"/>
    </source>
</evidence>
<dbReference type="SUPFAM" id="SSF142764">
    <property type="entry name" value="YgbK-like"/>
    <property type="match status" value="1"/>
</dbReference>
<comment type="similarity">
    <text evidence="1">Belongs to the four-carbon acid sugar kinase family.</text>
</comment>
<gene>
    <name evidence="15" type="ORF">EMQ25_06665</name>
</gene>
<name>A0A433XFE1_9HYPH</name>
<feature type="domain" description="Four-carbon acid sugar kinase nucleotide binding" evidence="14">
    <location>
        <begin position="249"/>
        <end position="406"/>
    </location>
</feature>
<sequence>MFIGAIADDLTGATDLALMLAREGLEVLQVVGVPAPDSDFGSAEAVVVSLKSRTNPAEEAVAMSLASAEVLLAAGARQLFFKYCSTFDSTDEGNIGPVTDALLKRLGETRTIACPAFPVNKRTVYKGHLFVGDELLSDSPMKDHPLNPMRDANLVRVLGRQAKTPVSLIAYETVSQGPDVLAEALERLKGIAIVDAVSDADLRTIGRAAKGLRLITGGSGVALGLPANFLEAPRAPDTEPMAAAPGRAVVLAGSCSTATRRQVAAAIAAGMPAMRLDAMAIAEGRTRVEDALAFVREHADAIPLIYSSAEPEAVRAVQEQLGRNAAGETVEHYLAAVTQALKDEGFTRFLVAGGETSGAVVAALGVSALRIGPEIDPGVPWTVSHGTDQKLALALKSGNFGTDDFFIKAWDLLK</sequence>
<dbReference type="Proteomes" id="UP000281547">
    <property type="component" value="Unassembled WGS sequence"/>
</dbReference>
<evidence type="ECO:0000313" key="16">
    <source>
        <dbReference type="Proteomes" id="UP000281547"/>
    </source>
</evidence>
<dbReference type="GO" id="GO:0016301">
    <property type="term" value="F:kinase activity"/>
    <property type="evidence" value="ECO:0007669"/>
    <property type="project" value="UniProtKB-KW"/>
</dbReference>
<evidence type="ECO:0000256" key="2">
    <source>
        <dbReference type="ARBA" id="ARBA00022679"/>
    </source>
</evidence>
<dbReference type="RefSeq" id="WP_127187776.1">
    <property type="nucleotide sequence ID" value="NZ_RZNJ01000002.1"/>
</dbReference>
<evidence type="ECO:0000256" key="12">
    <source>
        <dbReference type="ARBA" id="ARBA00041377"/>
    </source>
</evidence>
<dbReference type="InterPro" id="IPR031475">
    <property type="entry name" value="NBD_C"/>
</dbReference>
<dbReference type="AlphaFoldDB" id="A0A433XFE1"/>
<comment type="function">
    <text evidence="9">Catalyzes the ATP-dependent phosphorylation of 3-oxo-tetronate to 3-oxo-tetronate 4-phosphate.</text>
</comment>
<dbReference type="InterPro" id="IPR042213">
    <property type="entry name" value="NBD_C_sf"/>
</dbReference>
<dbReference type="EC" id="2.7.1.217" evidence="10"/>
<comment type="caution">
    <text evidence="15">The sequence shown here is derived from an EMBL/GenBank/DDBJ whole genome shotgun (WGS) entry which is preliminary data.</text>
</comment>
<evidence type="ECO:0000256" key="10">
    <source>
        <dbReference type="ARBA" id="ARBA00039095"/>
    </source>
</evidence>
<evidence type="ECO:0000256" key="6">
    <source>
        <dbReference type="ARBA" id="ARBA00023277"/>
    </source>
</evidence>
<proteinExistence type="inferred from homology"/>
<evidence type="ECO:0000259" key="14">
    <source>
        <dbReference type="Pfam" id="PF17042"/>
    </source>
</evidence>
<dbReference type="Pfam" id="PF17042">
    <property type="entry name" value="NBD_C"/>
    <property type="match status" value="1"/>
</dbReference>
<evidence type="ECO:0000256" key="3">
    <source>
        <dbReference type="ARBA" id="ARBA00022741"/>
    </source>
</evidence>
<evidence type="ECO:0000259" key="13">
    <source>
        <dbReference type="Pfam" id="PF07005"/>
    </source>
</evidence>
<keyword evidence="2" id="KW-0808">Transferase</keyword>
<dbReference type="Pfam" id="PF07005">
    <property type="entry name" value="SBD_N"/>
    <property type="match status" value="1"/>
</dbReference>
<dbReference type="NCBIfam" id="NF043035">
    <property type="entry name" value="OxoTetrKin"/>
    <property type="match status" value="1"/>
</dbReference>
<dbReference type="Gene3D" id="3.40.980.20">
    <property type="entry name" value="Four-carbon acid sugar kinase, nucleotide binding domain"/>
    <property type="match status" value="1"/>
</dbReference>
<dbReference type="Gene3D" id="3.40.50.10840">
    <property type="entry name" value="Putative sugar-binding, N-terminal domain"/>
    <property type="match status" value="1"/>
</dbReference>
<dbReference type="InterPro" id="IPR037051">
    <property type="entry name" value="4-carb_acid_sugar_kinase_N_sf"/>
</dbReference>
<dbReference type="GO" id="GO:0005524">
    <property type="term" value="F:ATP binding"/>
    <property type="evidence" value="ECO:0007669"/>
    <property type="project" value="UniProtKB-KW"/>
</dbReference>
<dbReference type="InterPro" id="IPR010737">
    <property type="entry name" value="4-carb_acid_sugar_kinase_N"/>
</dbReference>
<dbReference type="EMBL" id="RZNJ01000002">
    <property type="protein sequence ID" value="RUT32819.1"/>
    <property type="molecule type" value="Genomic_DNA"/>
</dbReference>
<comment type="catalytic activity">
    <reaction evidence="8">
        <text>3-dehydro-D-erythronate + ATP = 3-dehydro-4-O-phospho-D-erythronate + ADP + H(+)</text>
        <dbReference type="Rhea" id="RHEA:52556"/>
        <dbReference type="ChEBI" id="CHEBI:15378"/>
        <dbReference type="ChEBI" id="CHEBI:30616"/>
        <dbReference type="ChEBI" id="CHEBI:57958"/>
        <dbReference type="ChEBI" id="CHEBI:136593"/>
        <dbReference type="ChEBI" id="CHEBI:456216"/>
        <dbReference type="EC" id="2.7.1.217"/>
    </reaction>
</comment>
<evidence type="ECO:0000256" key="4">
    <source>
        <dbReference type="ARBA" id="ARBA00022777"/>
    </source>
</evidence>
<accession>A0A433XFE1</accession>
<keyword evidence="4 15" id="KW-0418">Kinase</keyword>
<evidence type="ECO:0000256" key="11">
    <source>
        <dbReference type="ARBA" id="ARBA00039461"/>
    </source>
</evidence>
<evidence type="ECO:0000256" key="7">
    <source>
        <dbReference type="ARBA" id="ARBA00035898"/>
    </source>
</evidence>
<organism evidence="15 16">
    <name type="scientific">Arsenicitalea aurantiaca</name>
    <dbReference type="NCBI Taxonomy" id="1783274"/>
    <lineage>
        <taxon>Bacteria</taxon>
        <taxon>Pseudomonadati</taxon>
        <taxon>Pseudomonadota</taxon>
        <taxon>Alphaproteobacteria</taxon>
        <taxon>Hyphomicrobiales</taxon>
        <taxon>Devosiaceae</taxon>
        <taxon>Arsenicitalea</taxon>
    </lineage>
</organism>
<keyword evidence="6" id="KW-0119">Carbohydrate metabolism</keyword>
<reference evidence="15 16" key="1">
    <citation type="journal article" date="2016" name="Int. J. Syst. Evol. Microbiol.">
        <title>Arsenicitalea aurantiaca gen. nov., sp. nov., a new member of the family Hyphomicrobiaceae, isolated from high-arsenic sediment.</title>
        <authorList>
            <person name="Mu Y."/>
            <person name="Zhou L."/>
            <person name="Zeng X.C."/>
            <person name="Liu L."/>
            <person name="Pan Y."/>
            <person name="Chen X."/>
            <person name="Wang J."/>
            <person name="Li S."/>
            <person name="Li W.J."/>
            <person name="Wang Y."/>
        </authorList>
    </citation>
    <scope>NUCLEOTIDE SEQUENCE [LARGE SCALE GENOMIC DNA]</scope>
    <source>
        <strain evidence="15 16">42-50</strain>
    </source>
</reference>
<evidence type="ECO:0000256" key="1">
    <source>
        <dbReference type="ARBA" id="ARBA00005715"/>
    </source>
</evidence>
<keyword evidence="16" id="KW-1185">Reference proteome</keyword>
<dbReference type="InterPro" id="IPR050007">
    <property type="entry name" value="OtnK"/>
</dbReference>
<protein>
    <recommendedName>
        <fullName evidence="11">3-oxo-tetronate kinase</fullName>
        <ecNumber evidence="10">2.7.1.217</ecNumber>
    </recommendedName>
    <alternativeName>
        <fullName evidence="12">3-dehydrotetronate 4-kinase</fullName>
    </alternativeName>
</protein>
<evidence type="ECO:0000256" key="9">
    <source>
        <dbReference type="ARBA" id="ARBA00037335"/>
    </source>
</evidence>
<evidence type="ECO:0000313" key="15">
    <source>
        <dbReference type="EMBL" id="RUT32819.1"/>
    </source>
</evidence>
<feature type="domain" description="Four-carbon acid sugar kinase N-terminal" evidence="13">
    <location>
        <begin position="3"/>
        <end position="224"/>
    </location>
</feature>
<evidence type="ECO:0000256" key="8">
    <source>
        <dbReference type="ARBA" id="ARBA00036346"/>
    </source>
</evidence>
<keyword evidence="5" id="KW-0067">ATP-binding</keyword>
<keyword evidence="3" id="KW-0547">Nucleotide-binding</keyword>
<dbReference type="OrthoDB" id="191465at2"/>
<comment type="catalytic activity">
    <reaction evidence="7">
        <text>3-dehydro-L-erythronate + ATP = 3-dehydro-4-O-phospho-L-erythronate + ADP + H(+)</text>
        <dbReference type="Rhea" id="RHEA:52552"/>
        <dbReference type="ChEBI" id="CHEBI:15378"/>
        <dbReference type="ChEBI" id="CHEBI:30616"/>
        <dbReference type="ChEBI" id="CHEBI:136592"/>
        <dbReference type="ChEBI" id="CHEBI:136670"/>
        <dbReference type="ChEBI" id="CHEBI:456216"/>
        <dbReference type="EC" id="2.7.1.217"/>
    </reaction>
</comment>